<name>A0A4V6NPC3_9FIRM</name>
<dbReference type="EMBL" id="SLWV01000014">
    <property type="protein sequence ID" value="TCO73820.1"/>
    <property type="molecule type" value="Genomic_DNA"/>
</dbReference>
<feature type="transmembrane region" description="Helical" evidence="2">
    <location>
        <begin position="15"/>
        <end position="33"/>
    </location>
</feature>
<organism evidence="3 4">
    <name type="scientific">Marinisporobacter balticus</name>
    <dbReference type="NCBI Taxonomy" id="2018667"/>
    <lineage>
        <taxon>Bacteria</taxon>
        <taxon>Bacillati</taxon>
        <taxon>Bacillota</taxon>
        <taxon>Clostridia</taxon>
        <taxon>Peptostreptococcales</taxon>
        <taxon>Thermotaleaceae</taxon>
        <taxon>Marinisporobacter</taxon>
    </lineage>
</organism>
<keyword evidence="2" id="KW-0472">Membrane</keyword>
<keyword evidence="4" id="KW-1185">Reference proteome</keyword>
<evidence type="ECO:0000313" key="4">
    <source>
        <dbReference type="Proteomes" id="UP000294919"/>
    </source>
</evidence>
<protein>
    <recommendedName>
        <fullName evidence="5">YceG-like family protein</fullName>
    </recommendedName>
</protein>
<dbReference type="AlphaFoldDB" id="A0A4V6NPC3"/>
<dbReference type="OrthoDB" id="1708369at2"/>
<keyword evidence="2" id="KW-1133">Transmembrane helix</keyword>
<evidence type="ECO:0008006" key="5">
    <source>
        <dbReference type="Google" id="ProtNLM"/>
    </source>
</evidence>
<feature type="compositionally biased region" description="Polar residues" evidence="1">
    <location>
        <begin position="72"/>
        <end position="82"/>
    </location>
</feature>
<accession>A0A4V6NPC3</accession>
<dbReference type="RefSeq" id="WP_132245698.1">
    <property type="nucleotide sequence ID" value="NZ_SLWV01000014.1"/>
</dbReference>
<comment type="caution">
    <text evidence="3">The sequence shown here is derived from an EMBL/GenBank/DDBJ whole genome shotgun (WGS) entry which is preliminary data.</text>
</comment>
<dbReference type="Proteomes" id="UP000294919">
    <property type="component" value="Unassembled WGS sequence"/>
</dbReference>
<keyword evidence="2" id="KW-0812">Transmembrane</keyword>
<proteinExistence type="predicted"/>
<dbReference type="Gene3D" id="3.30.1490.480">
    <property type="entry name" value="Endolytic murein transglycosylase"/>
    <property type="match status" value="1"/>
</dbReference>
<evidence type="ECO:0000256" key="2">
    <source>
        <dbReference type="SAM" id="Phobius"/>
    </source>
</evidence>
<feature type="region of interest" description="Disordered" evidence="1">
    <location>
        <begin position="50"/>
        <end position="106"/>
    </location>
</feature>
<feature type="compositionally biased region" description="Polar residues" evidence="1">
    <location>
        <begin position="50"/>
        <end position="60"/>
    </location>
</feature>
<reference evidence="3 4" key="1">
    <citation type="submission" date="2019-03" db="EMBL/GenBank/DDBJ databases">
        <title>Genomic Encyclopedia of Type Strains, Phase IV (KMG-IV): sequencing the most valuable type-strain genomes for metagenomic binning, comparative biology and taxonomic classification.</title>
        <authorList>
            <person name="Goeker M."/>
        </authorList>
    </citation>
    <scope>NUCLEOTIDE SEQUENCE [LARGE SCALE GENOMIC DNA]</scope>
    <source>
        <strain evidence="3 4">DSM 102940</strain>
    </source>
</reference>
<evidence type="ECO:0000313" key="3">
    <source>
        <dbReference type="EMBL" id="TCO73820.1"/>
    </source>
</evidence>
<sequence length="175" mass="19279">MWEKLKDVLYEVSDILLAVVIILFMSTVITWQVTDSLAYSKEKVDSLNETTKNEVVNQETPLPINQEETDSSSDAPSITPNEQIPKEIVPKETVPVEPEPTQQPPTIIHVEIPSGTAGTGIAKILKEKGLIEDTAKFIARVEELKMASKLKSGTFDIQAGSTLDDVIYTIVGKKK</sequence>
<gene>
    <name evidence="3" type="ORF">EV214_11455</name>
</gene>
<evidence type="ECO:0000256" key="1">
    <source>
        <dbReference type="SAM" id="MobiDB-lite"/>
    </source>
</evidence>